<dbReference type="EMBL" id="UINC01017885">
    <property type="protein sequence ID" value="SVA74641.1"/>
    <property type="molecule type" value="Genomic_DNA"/>
</dbReference>
<gene>
    <name evidence="1" type="ORF">METZ01_LOCUS127495</name>
</gene>
<accession>A0A381YDI1</accession>
<evidence type="ECO:0000313" key="1">
    <source>
        <dbReference type="EMBL" id="SVA74641.1"/>
    </source>
</evidence>
<protein>
    <submittedName>
        <fullName evidence="1">Uncharacterized protein</fullName>
    </submittedName>
</protein>
<proteinExistence type="predicted"/>
<dbReference type="AlphaFoldDB" id="A0A381YDI1"/>
<sequence>MGQTHSLGYDRIQANDPKYVYYYLLESGALCE</sequence>
<organism evidence="1">
    <name type="scientific">marine metagenome</name>
    <dbReference type="NCBI Taxonomy" id="408172"/>
    <lineage>
        <taxon>unclassified sequences</taxon>
        <taxon>metagenomes</taxon>
        <taxon>ecological metagenomes</taxon>
    </lineage>
</organism>
<name>A0A381YDI1_9ZZZZ</name>
<reference evidence="1" key="1">
    <citation type="submission" date="2018-05" db="EMBL/GenBank/DDBJ databases">
        <authorList>
            <person name="Lanie J.A."/>
            <person name="Ng W.-L."/>
            <person name="Kazmierczak K.M."/>
            <person name="Andrzejewski T.M."/>
            <person name="Davidsen T.M."/>
            <person name="Wayne K.J."/>
            <person name="Tettelin H."/>
            <person name="Glass J.I."/>
            <person name="Rusch D."/>
            <person name="Podicherti R."/>
            <person name="Tsui H.-C.T."/>
            <person name="Winkler M.E."/>
        </authorList>
    </citation>
    <scope>NUCLEOTIDE SEQUENCE</scope>
</reference>